<dbReference type="InterPro" id="IPR001669">
    <property type="entry name" value="Arg_repress"/>
</dbReference>
<dbReference type="Gene3D" id="3.30.1360.40">
    <property type="match status" value="1"/>
</dbReference>
<dbReference type="PANTHER" id="PTHR34471:SF1">
    <property type="entry name" value="ARGININE REPRESSOR"/>
    <property type="match status" value="1"/>
</dbReference>
<dbReference type="PANTHER" id="PTHR34471">
    <property type="entry name" value="ARGININE REPRESSOR"/>
    <property type="match status" value="1"/>
</dbReference>
<gene>
    <name evidence="2" type="ORF">LCGC14_1330620</name>
</gene>
<reference evidence="2" key="1">
    <citation type="journal article" date="2015" name="Nature">
        <title>Complex archaea that bridge the gap between prokaryotes and eukaryotes.</title>
        <authorList>
            <person name="Spang A."/>
            <person name="Saw J.H."/>
            <person name="Jorgensen S.L."/>
            <person name="Zaremba-Niedzwiedzka K."/>
            <person name="Martijn J."/>
            <person name="Lind A.E."/>
            <person name="van Eijk R."/>
            <person name="Schleper C."/>
            <person name="Guy L."/>
            <person name="Ettema T.J."/>
        </authorList>
    </citation>
    <scope>NUCLEOTIDE SEQUENCE</scope>
</reference>
<dbReference type="Pfam" id="PF02863">
    <property type="entry name" value="Arg_repressor_C"/>
    <property type="match status" value="1"/>
</dbReference>
<evidence type="ECO:0000259" key="1">
    <source>
        <dbReference type="Pfam" id="PF02863"/>
    </source>
</evidence>
<dbReference type="GO" id="GO:0051259">
    <property type="term" value="P:protein complex oligomerization"/>
    <property type="evidence" value="ECO:0007669"/>
    <property type="project" value="InterPro"/>
</dbReference>
<dbReference type="AlphaFoldDB" id="A0A0F9KGS8"/>
<name>A0A0F9KGS8_9ZZZZ</name>
<dbReference type="GO" id="GO:0003700">
    <property type="term" value="F:DNA-binding transcription factor activity"/>
    <property type="evidence" value="ECO:0007669"/>
    <property type="project" value="InterPro"/>
</dbReference>
<dbReference type="GO" id="GO:0034618">
    <property type="term" value="F:arginine binding"/>
    <property type="evidence" value="ECO:0007669"/>
    <property type="project" value="InterPro"/>
</dbReference>
<dbReference type="InterPro" id="IPR020899">
    <property type="entry name" value="Arg_repress_C"/>
</dbReference>
<dbReference type="EMBL" id="LAZR01008030">
    <property type="protein sequence ID" value="KKM81364.1"/>
    <property type="molecule type" value="Genomic_DNA"/>
</dbReference>
<proteinExistence type="predicted"/>
<dbReference type="SUPFAM" id="SSF55252">
    <property type="entry name" value="C-terminal domain of arginine repressor"/>
    <property type="match status" value="1"/>
</dbReference>
<feature type="domain" description="Arginine repressor C-terminal" evidence="1">
    <location>
        <begin position="29"/>
        <end position="91"/>
    </location>
</feature>
<protein>
    <recommendedName>
        <fullName evidence="1">Arginine repressor C-terminal domain-containing protein</fullName>
    </recommendedName>
</protein>
<accession>A0A0F9KGS8</accession>
<evidence type="ECO:0000313" key="2">
    <source>
        <dbReference type="EMBL" id="KKM81364.1"/>
    </source>
</evidence>
<dbReference type="InterPro" id="IPR036251">
    <property type="entry name" value="Arg_repress_C_sf"/>
</dbReference>
<comment type="caution">
    <text evidence="2">The sequence shown here is derived from an EMBL/GenBank/DDBJ whole genome shotgun (WGS) entry which is preliminary data.</text>
</comment>
<organism evidence="2">
    <name type="scientific">marine sediment metagenome</name>
    <dbReference type="NCBI Taxonomy" id="412755"/>
    <lineage>
        <taxon>unclassified sequences</taxon>
        <taxon>metagenomes</taxon>
        <taxon>ecological metagenomes</taxon>
    </lineage>
</organism>
<sequence>MKVVKKKRDKELIYELPTKDVTFEILKLGILGIELNEVMILINTYPGLAPFIGDQIDKLDDSNIMGCIAGENVVFITPKTIKNISKTYKELCIKLHYKK</sequence>